<dbReference type="GO" id="GO:0071972">
    <property type="term" value="F:peptidoglycan L,D-transpeptidase activity"/>
    <property type="evidence" value="ECO:0007669"/>
    <property type="project" value="TreeGrafter"/>
</dbReference>
<dbReference type="InterPro" id="IPR050515">
    <property type="entry name" value="Beta-lactam/transpept"/>
</dbReference>
<dbReference type="GO" id="GO:0046677">
    <property type="term" value="P:response to antibiotic"/>
    <property type="evidence" value="ECO:0007669"/>
    <property type="project" value="InterPro"/>
</dbReference>
<dbReference type="GO" id="GO:0005886">
    <property type="term" value="C:plasma membrane"/>
    <property type="evidence" value="ECO:0007669"/>
    <property type="project" value="TreeGrafter"/>
</dbReference>
<dbReference type="EMBL" id="CP003219">
    <property type="protein sequence ID" value="AEW93141.1"/>
    <property type="molecule type" value="Genomic_DNA"/>
</dbReference>
<gene>
    <name evidence="4" type="ordered locus">SCATT_07700</name>
</gene>
<protein>
    <submittedName>
        <fullName evidence="4">Penicillin-binding protein (Secreted protein)</fullName>
    </submittedName>
</protein>
<feature type="region of interest" description="Disordered" evidence="1">
    <location>
        <begin position="36"/>
        <end position="55"/>
    </location>
</feature>
<dbReference type="Pfam" id="PF05223">
    <property type="entry name" value="MecA_N"/>
    <property type="match status" value="1"/>
</dbReference>
<dbReference type="InterPro" id="IPR001460">
    <property type="entry name" value="PCN-bd_Tpept"/>
</dbReference>
<evidence type="ECO:0000313" key="4">
    <source>
        <dbReference type="EMBL" id="AEW93141.1"/>
    </source>
</evidence>
<feature type="domain" description="NTF2-like N-terminal transpeptidase" evidence="3">
    <location>
        <begin position="60"/>
        <end position="169"/>
    </location>
</feature>
<dbReference type="Pfam" id="PF00905">
    <property type="entry name" value="Transpeptidase"/>
    <property type="match status" value="1"/>
</dbReference>
<dbReference type="GO" id="GO:0008658">
    <property type="term" value="F:penicillin binding"/>
    <property type="evidence" value="ECO:0007669"/>
    <property type="project" value="InterPro"/>
</dbReference>
<dbReference type="PANTHER" id="PTHR30627:SF24">
    <property type="entry name" value="PENICILLIN-BINDING PROTEIN 4B"/>
    <property type="match status" value="1"/>
</dbReference>
<organism evidence="4 5">
    <name type="scientific">Streptantibioticus cattleyicolor (strain ATCC 35852 / DSM 46488 / JCM 4925 / NBRC 14057 / NRRL 8057)</name>
    <name type="common">Streptomyces cattleya</name>
    <dbReference type="NCBI Taxonomy" id="1003195"/>
    <lineage>
        <taxon>Bacteria</taxon>
        <taxon>Bacillati</taxon>
        <taxon>Actinomycetota</taxon>
        <taxon>Actinomycetes</taxon>
        <taxon>Kitasatosporales</taxon>
        <taxon>Streptomycetaceae</taxon>
        <taxon>Streptantibioticus</taxon>
    </lineage>
</organism>
<sequence length="553" mass="55579">MHKAVKAGLTIGCVAVLGAGGFGAYNVVDALAGGHSAGPQARSTEAGSGTAPGDEQSVKLARSFLDGWAAGPGHYQGAAGDTDAPEAARAALQGYHDGLKLTRVNFDGVTAAGPDPQLTRATRVTFTVTAEVAGGTWTYPGALDVVSGGGRPAVHWAASVLHPALKDGQSLAAGALPAQAATASVVARDGRTVLTADHYPSLTEIIATIGHHAPGAGQDSGSGVAVVDGSGEKVSAVKTFQAPELPSVTTTIDPGLQAAAERAVLDPQLGGKRASVAALDRRTGHILAIAYHGTDGNTAINAALAPGSTLKIVTAAALFDRTGMTPSSPAPCNKEQVAAGQAFHNEADVPVNPGSTIEEAFAVSCNTAFIYDGFRYLVHGDEASALHDEAQQVFGLGSWSIGGGVQTADPSIPAQPRGSDKAAQFIGQGQVTMSPLVVASLAATVRDGAFHQPVILPGQPQTPASRPLSPATASALREMMRAAVDHGTATPRLGGLPGAGAKTGTAEVGDSTTGWFTAYDDDIAVASLVEGGSSGVDSAGHVVRTLLTTPYNR</sequence>
<accession>G8WYV5</accession>
<dbReference type="KEGG" id="sct:SCAT_0768"/>
<evidence type="ECO:0000256" key="1">
    <source>
        <dbReference type="SAM" id="MobiDB-lite"/>
    </source>
</evidence>
<dbReference type="SUPFAM" id="SSF56601">
    <property type="entry name" value="beta-lactamase/transpeptidase-like"/>
    <property type="match status" value="1"/>
</dbReference>
<evidence type="ECO:0000259" key="3">
    <source>
        <dbReference type="Pfam" id="PF05223"/>
    </source>
</evidence>
<dbReference type="PANTHER" id="PTHR30627">
    <property type="entry name" value="PEPTIDOGLYCAN D,D-TRANSPEPTIDASE"/>
    <property type="match status" value="1"/>
</dbReference>
<dbReference type="InterPro" id="IPR012338">
    <property type="entry name" value="Beta-lactam/transpept-like"/>
</dbReference>
<dbReference type="InterPro" id="IPR007887">
    <property type="entry name" value="MecA_N"/>
</dbReference>
<proteinExistence type="predicted"/>
<dbReference type="KEGG" id="scy:SCATT_07700"/>
<feature type="region of interest" description="Disordered" evidence="1">
    <location>
        <begin position="488"/>
        <end position="507"/>
    </location>
</feature>
<dbReference type="eggNOG" id="COG0768">
    <property type="taxonomic scope" value="Bacteria"/>
</dbReference>
<evidence type="ECO:0000259" key="2">
    <source>
        <dbReference type="Pfam" id="PF00905"/>
    </source>
</evidence>
<dbReference type="RefSeq" id="WP_014141538.1">
    <property type="nucleotide sequence ID" value="NC_016111.1"/>
</dbReference>
<dbReference type="STRING" id="1003195.SCATT_07700"/>
<name>F8JV58_STREN</name>
<keyword evidence="5" id="KW-1185">Reference proteome</keyword>
<dbReference type="OrthoDB" id="5241017at2"/>
<feature type="domain" description="Penicillin-binding protein transpeptidase" evidence="2">
    <location>
        <begin position="275"/>
        <end position="546"/>
    </location>
</feature>
<dbReference type="HOGENOM" id="CLU_025328_0_0_11"/>
<evidence type="ECO:0000313" key="5">
    <source>
        <dbReference type="Proteomes" id="UP000007842"/>
    </source>
</evidence>
<accession>F8JV58</accession>
<dbReference type="Gene3D" id="3.40.710.10">
    <property type="entry name" value="DD-peptidase/beta-lactamase superfamily"/>
    <property type="match status" value="1"/>
</dbReference>
<dbReference type="GO" id="GO:0071555">
    <property type="term" value="P:cell wall organization"/>
    <property type="evidence" value="ECO:0007669"/>
    <property type="project" value="TreeGrafter"/>
</dbReference>
<dbReference type="Proteomes" id="UP000007842">
    <property type="component" value="Chromosome"/>
</dbReference>
<dbReference type="AlphaFoldDB" id="F8JV58"/>
<dbReference type="PATRIC" id="fig|1003195.11.peg.2366"/>
<reference evidence="5" key="1">
    <citation type="submission" date="2011-12" db="EMBL/GenBank/DDBJ databases">
        <title>Complete genome sequence of Streptomyces cattleya strain DSM 46488.</title>
        <authorList>
            <person name="Ou H.-Y."/>
            <person name="Li P."/>
            <person name="Zhao C."/>
            <person name="O'Hagan D."/>
            <person name="Deng Z."/>
        </authorList>
    </citation>
    <scope>NUCLEOTIDE SEQUENCE [LARGE SCALE GENOMIC DNA]</scope>
    <source>
        <strain evidence="5">ATCC 35852 / DSM 46488 / JCM 4925 / NBRC 14057 / NRRL 8057</strain>
    </source>
</reference>